<gene>
    <name evidence="1" type="ORF">CHS0354_025494</name>
</gene>
<evidence type="ECO:0000313" key="2">
    <source>
        <dbReference type="Proteomes" id="UP001195483"/>
    </source>
</evidence>
<reference evidence="1" key="1">
    <citation type="journal article" date="2021" name="Genome Biol. Evol.">
        <title>A High-Quality Reference Genome for a Parasitic Bivalve with Doubly Uniparental Inheritance (Bivalvia: Unionida).</title>
        <authorList>
            <person name="Smith C.H."/>
        </authorList>
    </citation>
    <scope>NUCLEOTIDE SEQUENCE</scope>
    <source>
        <strain evidence="1">CHS0354</strain>
    </source>
</reference>
<dbReference type="EMBL" id="JAEAOA010001519">
    <property type="protein sequence ID" value="KAK3603962.1"/>
    <property type="molecule type" value="Genomic_DNA"/>
</dbReference>
<name>A0AAE0W851_9BIVA</name>
<accession>A0AAE0W851</accession>
<reference evidence="1" key="3">
    <citation type="submission" date="2023-05" db="EMBL/GenBank/DDBJ databases">
        <authorList>
            <person name="Smith C.H."/>
        </authorList>
    </citation>
    <scope>NUCLEOTIDE SEQUENCE</scope>
    <source>
        <strain evidence="1">CHS0354</strain>
        <tissue evidence="1">Mantle</tissue>
    </source>
</reference>
<comment type="caution">
    <text evidence="1">The sequence shown here is derived from an EMBL/GenBank/DDBJ whole genome shotgun (WGS) entry which is preliminary data.</text>
</comment>
<reference evidence="1" key="2">
    <citation type="journal article" date="2021" name="Genome Biol. Evol.">
        <title>Developing a high-quality reference genome for a parasitic bivalve with doubly uniparental inheritance (Bivalvia: Unionida).</title>
        <authorList>
            <person name="Smith C.H."/>
        </authorList>
    </citation>
    <scope>NUCLEOTIDE SEQUENCE</scope>
    <source>
        <strain evidence="1">CHS0354</strain>
        <tissue evidence="1">Mantle</tissue>
    </source>
</reference>
<feature type="non-terminal residue" evidence="1">
    <location>
        <position position="161"/>
    </location>
</feature>
<organism evidence="1 2">
    <name type="scientific">Potamilus streckersoni</name>
    <dbReference type="NCBI Taxonomy" id="2493646"/>
    <lineage>
        <taxon>Eukaryota</taxon>
        <taxon>Metazoa</taxon>
        <taxon>Spiralia</taxon>
        <taxon>Lophotrochozoa</taxon>
        <taxon>Mollusca</taxon>
        <taxon>Bivalvia</taxon>
        <taxon>Autobranchia</taxon>
        <taxon>Heteroconchia</taxon>
        <taxon>Palaeoheterodonta</taxon>
        <taxon>Unionida</taxon>
        <taxon>Unionoidea</taxon>
        <taxon>Unionidae</taxon>
        <taxon>Ambleminae</taxon>
        <taxon>Lampsilini</taxon>
        <taxon>Potamilus</taxon>
    </lineage>
</organism>
<protein>
    <submittedName>
        <fullName evidence="1">Uncharacterized protein</fullName>
    </submittedName>
</protein>
<dbReference type="Proteomes" id="UP001195483">
    <property type="component" value="Unassembled WGS sequence"/>
</dbReference>
<sequence length="161" mass="18168">MNTEVNTHNYVPRGRFAPKPLRPADFAQLCCRLVSEHYSTTLSIHMTVSSLQLLRSCCSCPAAIYRSPVTMFTPLSTPFPVSVTHTSFHYGSFDPTQTMTDNPSMYLKQTTTKKSTKSAATAFSVTSASAKRKNHICALKWQTNYCQCHEYYAFSRFIQLT</sequence>
<dbReference type="AlphaFoldDB" id="A0AAE0W851"/>
<evidence type="ECO:0000313" key="1">
    <source>
        <dbReference type="EMBL" id="KAK3603962.1"/>
    </source>
</evidence>
<keyword evidence="2" id="KW-1185">Reference proteome</keyword>
<proteinExistence type="predicted"/>